<comment type="similarity">
    <text evidence="9">Belongs to the acireductone dioxygenase (ARD) family.</text>
</comment>
<feature type="binding site" evidence="9">
    <location>
        <position position="102"/>
    </location>
    <ligand>
        <name>Fe(2+)</name>
        <dbReference type="ChEBI" id="CHEBI:29033"/>
    </ligand>
</feature>
<evidence type="ECO:0000313" key="12">
    <source>
        <dbReference type="Proteomes" id="UP000741013"/>
    </source>
</evidence>
<dbReference type="InterPro" id="IPR014710">
    <property type="entry name" value="RmlC-like_jellyroll"/>
</dbReference>
<comment type="cofactor">
    <cofactor evidence="9">
        <name>Fe(2+)</name>
        <dbReference type="ChEBI" id="CHEBI:29033"/>
    </cofactor>
    <text evidence="9">Binds 1 Fe(2+) cation per monomer.</text>
</comment>
<feature type="binding site" evidence="9">
    <location>
        <position position="96"/>
    </location>
    <ligand>
        <name>Fe(2+)</name>
        <dbReference type="ChEBI" id="CHEBI:29033"/>
    </ligand>
</feature>
<evidence type="ECO:0000313" key="11">
    <source>
        <dbReference type="EMBL" id="MBP2180692.1"/>
    </source>
</evidence>
<dbReference type="InterPro" id="IPR004313">
    <property type="entry name" value="ARD"/>
</dbReference>
<evidence type="ECO:0000256" key="8">
    <source>
        <dbReference type="ARBA" id="ARBA00023167"/>
    </source>
</evidence>
<dbReference type="Pfam" id="PF03079">
    <property type="entry name" value="ARD"/>
    <property type="match status" value="1"/>
</dbReference>
<feature type="binding site" evidence="9">
    <location>
        <position position="140"/>
    </location>
    <ligand>
        <name>Ni(2+)</name>
        <dbReference type="ChEBI" id="CHEBI:49786"/>
    </ligand>
</feature>
<dbReference type="InterPro" id="IPR011051">
    <property type="entry name" value="RmlC_Cupin_sf"/>
</dbReference>
<evidence type="ECO:0000256" key="9">
    <source>
        <dbReference type="HAMAP-Rule" id="MF_01682"/>
    </source>
</evidence>
<dbReference type="Gene3D" id="2.60.120.10">
    <property type="entry name" value="Jelly Rolls"/>
    <property type="match status" value="1"/>
</dbReference>
<organism evidence="11 12">
    <name type="scientific">Amycolatopsis magusensis</name>
    <dbReference type="NCBI Taxonomy" id="882444"/>
    <lineage>
        <taxon>Bacteria</taxon>
        <taxon>Bacillati</taxon>
        <taxon>Actinomycetota</taxon>
        <taxon>Actinomycetes</taxon>
        <taxon>Pseudonocardiales</taxon>
        <taxon>Pseudonocardiaceae</taxon>
        <taxon>Amycolatopsis</taxon>
    </lineage>
</organism>
<proteinExistence type="inferred from homology"/>
<keyword evidence="7 9" id="KW-0408">Iron</keyword>
<comment type="catalytic activity">
    <reaction evidence="9">
        <text>1,2-dihydroxy-5-(methylsulfanyl)pent-1-en-3-one + O2 = 3-(methylsulfanyl)propanoate + CO + formate + 2 H(+)</text>
        <dbReference type="Rhea" id="RHEA:14161"/>
        <dbReference type="ChEBI" id="CHEBI:15378"/>
        <dbReference type="ChEBI" id="CHEBI:15379"/>
        <dbReference type="ChEBI" id="CHEBI:15740"/>
        <dbReference type="ChEBI" id="CHEBI:17245"/>
        <dbReference type="ChEBI" id="CHEBI:49016"/>
        <dbReference type="ChEBI" id="CHEBI:49252"/>
        <dbReference type="EC" id="1.13.11.53"/>
    </reaction>
</comment>
<dbReference type="InterPro" id="IPR023956">
    <property type="entry name" value="ARD_bac"/>
</dbReference>
<dbReference type="EC" id="1.13.11.54" evidence="9"/>
<comment type="pathway">
    <text evidence="9">Amino-acid biosynthesis; L-methionine biosynthesis via salvage pathway; L-methionine from S-methyl-5-thio-alpha-D-ribose 1-phosphate: step 5/6.</text>
</comment>
<comment type="caution">
    <text evidence="11">The sequence shown here is derived from an EMBL/GenBank/DDBJ whole genome shotgun (WGS) entry which is preliminary data.</text>
</comment>
<feature type="site" description="May play a role in transmitting local conformational changes" evidence="9">
    <location>
        <position position="101"/>
    </location>
</feature>
<evidence type="ECO:0000256" key="3">
    <source>
        <dbReference type="ARBA" id="ARBA00022605"/>
    </source>
</evidence>
<evidence type="ECO:0000256" key="4">
    <source>
        <dbReference type="ARBA" id="ARBA00022723"/>
    </source>
</evidence>
<dbReference type="EMBL" id="JAGGMS010000001">
    <property type="protein sequence ID" value="MBP2180692.1"/>
    <property type="molecule type" value="Genomic_DNA"/>
</dbReference>
<feature type="region of interest" description="Disordered" evidence="10">
    <location>
        <begin position="177"/>
        <end position="197"/>
    </location>
</feature>
<dbReference type="Proteomes" id="UP000741013">
    <property type="component" value="Unassembled WGS sequence"/>
</dbReference>
<keyword evidence="2 9" id="KW-0533">Nickel</keyword>
<evidence type="ECO:0000256" key="10">
    <source>
        <dbReference type="SAM" id="MobiDB-lite"/>
    </source>
</evidence>
<dbReference type="PANTHER" id="PTHR23418">
    <property type="entry name" value="ACIREDUCTONE DIOXYGENASE"/>
    <property type="match status" value="1"/>
</dbReference>
<feature type="compositionally biased region" description="Basic and acidic residues" evidence="10">
    <location>
        <begin position="177"/>
        <end position="187"/>
    </location>
</feature>
<evidence type="ECO:0000256" key="1">
    <source>
        <dbReference type="ARBA" id="ARBA00000428"/>
    </source>
</evidence>
<gene>
    <name evidence="9" type="primary">mtnD</name>
    <name evidence="11" type="ORF">JOM49_002218</name>
</gene>
<feature type="site" description="May play a role in metal incorporation in vivo" evidence="9">
    <location>
        <position position="95"/>
    </location>
</feature>
<dbReference type="HAMAP" id="MF_01682">
    <property type="entry name" value="Salvage_MtnD"/>
    <property type="match status" value="1"/>
</dbReference>
<evidence type="ECO:0000256" key="6">
    <source>
        <dbReference type="ARBA" id="ARBA00023002"/>
    </source>
</evidence>
<dbReference type="GO" id="GO:0010308">
    <property type="term" value="F:acireductone dioxygenase (Ni2+-requiring) activity"/>
    <property type="evidence" value="ECO:0007669"/>
    <property type="project" value="UniProtKB-EC"/>
</dbReference>
<accession>A0ABS4PMQ4</accession>
<feature type="site" description="Important to generate the dianion" evidence="9">
    <location>
        <position position="104"/>
    </location>
</feature>
<keyword evidence="12" id="KW-1185">Reference proteome</keyword>
<keyword evidence="6 9" id="KW-0560">Oxidoreductase</keyword>
<evidence type="ECO:0000256" key="2">
    <source>
        <dbReference type="ARBA" id="ARBA00022596"/>
    </source>
</evidence>
<sequence>MTLLTVWAEDDPAGVLQRTRDAGEIKAVLGELGVKFERWPVRDLPARPTEEQVLDAYRAEVDEVIRTEGYTFVDVKQLTPDDPGAAQARAKFLGEHTHDDDEDRFFARGSGVFYLHVAGKVHAVLCEAGDLLSVPARTTHWFDMGTRPDYVSIRFFHDTEGWVGDFLENSVADRFPPMDELTREGDLPLKTNSTSSP</sequence>
<protein>
    <recommendedName>
        <fullName evidence="9">Acireductone dioxygenase</fullName>
    </recommendedName>
    <alternativeName>
        <fullName evidence="9">1,2-dihydroxy-3-keto-5-methylthiopentene dioxygenase</fullName>
        <shortName evidence="9">DHK-MTPene dioxygenase</shortName>
    </alternativeName>
    <alternativeName>
        <fullName evidence="9">Acireductone dioxygenase (Fe(2+)-requiring)</fullName>
        <shortName evidence="9">ARD'</shortName>
        <shortName evidence="9">Fe-ARD</shortName>
        <ecNumber evidence="9">1.13.11.54</ecNumber>
    </alternativeName>
    <alternativeName>
        <fullName evidence="9">Acireductone dioxygenase (Ni(2+)-requiring)</fullName>
        <shortName evidence="9">ARD</shortName>
        <shortName evidence="9">Ni-ARD</shortName>
        <ecNumber evidence="9">1.13.11.53</ecNumber>
    </alternativeName>
</protein>
<evidence type="ECO:0000256" key="7">
    <source>
        <dbReference type="ARBA" id="ARBA00023004"/>
    </source>
</evidence>
<dbReference type="RefSeq" id="WP_209664205.1">
    <property type="nucleotide sequence ID" value="NZ_JAGGMS010000001.1"/>
</dbReference>
<feature type="binding site" evidence="9">
    <location>
        <position position="140"/>
    </location>
    <ligand>
        <name>Fe(2+)</name>
        <dbReference type="ChEBI" id="CHEBI:29033"/>
    </ligand>
</feature>
<comment type="cofactor">
    <cofactor evidence="9">
        <name>Ni(2+)</name>
        <dbReference type="ChEBI" id="CHEBI:49786"/>
    </cofactor>
    <text evidence="9">Binds 1 nickel ion per monomer.</text>
</comment>
<feature type="binding site" evidence="9">
    <location>
        <position position="98"/>
    </location>
    <ligand>
        <name>Fe(2+)</name>
        <dbReference type="ChEBI" id="CHEBI:29033"/>
    </ligand>
</feature>
<dbReference type="PANTHER" id="PTHR23418:SF0">
    <property type="entry name" value="ACIREDUCTONE DIOXYGENASE"/>
    <property type="match status" value="1"/>
</dbReference>
<dbReference type="SUPFAM" id="SSF51182">
    <property type="entry name" value="RmlC-like cupins"/>
    <property type="match status" value="1"/>
</dbReference>
<comment type="catalytic activity">
    <reaction evidence="1 9">
        <text>1,2-dihydroxy-5-(methylsulfanyl)pent-1-en-3-one + O2 = 4-methylsulfanyl-2-oxobutanoate + formate + 2 H(+)</text>
        <dbReference type="Rhea" id="RHEA:24504"/>
        <dbReference type="ChEBI" id="CHEBI:15378"/>
        <dbReference type="ChEBI" id="CHEBI:15379"/>
        <dbReference type="ChEBI" id="CHEBI:15740"/>
        <dbReference type="ChEBI" id="CHEBI:16723"/>
        <dbReference type="ChEBI" id="CHEBI:49252"/>
        <dbReference type="EC" id="1.13.11.54"/>
    </reaction>
</comment>
<evidence type="ECO:0000256" key="5">
    <source>
        <dbReference type="ARBA" id="ARBA00022964"/>
    </source>
</evidence>
<name>A0ABS4PMQ4_9PSEU</name>
<keyword evidence="8 9" id="KW-0486">Methionine biosynthesis</keyword>
<feature type="binding site" evidence="9">
    <location>
        <position position="98"/>
    </location>
    <ligand>
        <name>Ni(2+)</name>
        <dbReference type="ChEBI" id="CHEBI:49786"/>
    </ligand>
</feature>
<dbReference type="GO" id="GO:0010309">
    <property type="term" value="F:acireductone dioxygenase [iron(II)-requiring] activity"/>
    <property type="evidence" value="ECO:0007669"/>
    <property type="project" value="UniProtKB-EC"/>
</dbReference>
<dbReference type="EC" id="1.13.11.53" evidence="9"/>
<comment type="subunit">
    <text evidence="9">Monomer.</text>
</comment>
<keyword evidence="5 9" id="KW-0223">Dioxygenase</keyword>
<keyword evidence="3 9" id="KW-0028">Amino-acid biosynthesis</keyword>
<dbReference type="CDD" id="cd02232">
    <property type="entry name" value="cupin_ARD"/>
    <property type="match status" value="1"/>
</dbReference>
<reference evidence="11 12" key="1">
    <citation type="submission" date="2021-03" db="EMBL/GenBank/DDBJ databases">
        <title>Sequencing the genomes of 1000 actinobacteria strains.</title>
        <authorList>
            <person name="Klenk H.-P."/>
        </authorList>
    </citation>
    <scope>NUCLEOTIDE SEQUENCE [LARGE SCALE GENOMIC DNA]</scope>
    <source>
        <strain evidence="11 12">DSM 45510</strain>
    </source>
</reference>
<comment type="function">
    <text evidence="9">Catalyzes 2 different reactions between oxygene and the acireductone 1,2-dihydroxy-3-keto-5-methylthiopentene (DHK-MTPene) depending upon the metal bound in the active site. Fe-containing acireductone dioxygenase (Fe-ARD) produces formate and 2-keto-4-methylthiobutyrate (KMTB), the alpha-ketoacid precursor of methionine in the methionine recycle pathway. Ni-containing acireductone dioxygenase (Ni-ARD) produces methylthiopropionate, carbon monoxide and formate, and does not lie on the methionine recycle pathway.</text>
</comment>
<feature type="binding site" evidence="9">
    <location>
        <position position="102"/>
    </location>
    <ligand>
        <name>Ni(2+)</name>
        <dbReference type="ChEBI" id="CHEBI:49786"/>
    </ligand>
</feature>
<keyword evidence="4 9" id="KW-0479">Metal-binding</keyword>
<feature type="binding site" evidence="9">
    <location>
        <position position="96"/>
    </location>
    <ligand>
        <name>Ni(2+)</name>
        <dbReference type="ChEBI" id="CHEBI:49786"/>
    </ligand>
</feature>